<dbReference type="GO" id="GO:0048280">
    <property type="term" value="P:vesicle fusion with Golgi apparatus"/>
    <property type="evidence" value="ECO:0007669"/>
    <property type="project" value="InterPro"/>
</dbReference>
<dbReference type="InterPro" id="IPR011989">
    <property type="entry name" value="ARM-like"/>
</dbReference>
<organism evidence="8 9">
    <name type="scientific">Talaromyces atroroseus</name>
    <dbReference type="NCBI Taxonomy" id="1441469"/>
    <lineage>
        <taxon>Eukaryota</taxon>
        <taxon>Fungi</taxon>
        <taxon>Dikarya</taxon>
        <taxon>Ascomycota</taxon>
        <taxon>Pezizomycotina</taxon>
        <taxon>Eurotiomycetes</taxon>
        <taxon>Eurotiomycetidae</taxon>
        <taxon>Eurotiales</taxon>
        <taxon>Trichocomaceae</taxon>
        <taxon>Talaromyces</taxon>
        <taxon>Talaromyces sect. Trachyspermi</taxon>
    </lineage>
</organism>
<dbReference type="PANTHER" id="PTHR10013">
    <property type="entry name" value="GENERAL VESICULAR TRANSPORT FACTOR P115"/>
    <property type="match status" value="1"/>
</dbReference>
<dbReference type="RefSeq" id="XP_020123849.1">
    <property type="nucleotide sequence ID" value="XM_020260767.1"/>
</dbReference>
<dbReference type="GO" id="GO:0005795">
    <property type="term" value="C:Golgi stack"/>
    <property type="evidence" value="ECO:0007669"/>
    <property type="project" value="TreeGrafter"/>
</dbReference>
<dbReference type="GO" id="GO:0005783">
    <property type="term" value="C:endoplasmic reticulum"/>
    <property type="evidence" value="ECO:0007669"/>
    <property type="project" value="TreeGrafter"/>
</dbReference>
<dbReference type="InterPro" id="IPR024095">
    <property type="entry name" value="Vesicle_P115"/>
</dbReference>
<evidence type="ECO:0000256" key="1">
    <source>
        <dbReference type="ARBA" id="ARBA00004555"/>
    </source>
</evidence>
<dbReference type="FunFam" id="1.25.10.10:FF:000296">
    <property type="entry name" value="Related to transport protein USO1"/>
    <property type="match status" value="1"/>
</dbReference>
<feature type="region of interest" description="Disordered" evidence="5">
    <location>
        <begin position="956"/>
        <end position="986"/>
    </location>
</feature>
<sequence>MFRILESQAPAKQTATDAIAILSNRLQSATLLEDRRAAILGLRSFAKTYPASVASESLRDLIASVRKDAEDVDTLKVVLETLLMLFSPDENSPEASDEIVLWLADEFTQRQDNITALLDLLETKDVYPRLYSLQLISAICAARPDRTQECIFTAPLGISRLVNVLSDAREPVRNEALVLLIALTPSSAELQKLVAFENAFDRVFELIEAEGSLSQGSEVVVDCLSLLANLLRLNVSNQTYFRETGCVKKLAGLLTDVTNPPKTDEELPPWLLARRDKNLWGLLAIIQLFLVKGGILKTNQTAFWQAGIMERVLLVAFSKDFEVPVIAKALETCAGMIRGNSSLQEKFADVEVSWNTESGVTGVSNGNMKTSKSVRMNVIEALLKLTLEPAPIFALEARLAACECIEAFFAKHHGIRLHFLRRAIDGHLSGNDQIPNMLSTLLEAPESRARVDPYRNWIASVLMFHLLFEDPEAKALALKVTEGNAEKGEEVVTCIQMIASNLTTGLQRGDDDRISVASLMLLCGWLFEDPDAVNDFLGEGSIMQSLIQEIKHSRVGNILVPGLCSILLGIIYEFSTKDSPIPRETLHGLLTTKLGREQYIDKITKLREDPLVRDFEVLPRTGRGDHDGTLPEIFFDGIFIEFLKDHFGHFLRAIDREPGLEIPVMTNGVQKGISRELVDSLRTQVEQHSQTIQKLELDLLNLQQKLEQEQLDHRRTKESTSHEMSRIRNINDSLQKNHEIEMSRLEDYHKGMNESLQRNNRLELSKLEEHHQQELSKSEEHHQNTITTLQKEHMSEMNKLEEQHKQGRNELLKSHGEQLRAIDSQLKETTADYEGKSAKLRQRHEDEVSELKKSIARLEENLEKVNKEHIQELQTIREEHSAKYGALENQLVQADGRTTTAEESVKKLEKELSEAKKATQKAESEAAEAETARKEAQSELEDLLIVFGDLEAKRKQEKQRLKELGEEVSDEEEDEDDEGDDDEGAD</sequence>
<dbReference type="Gene3D" id="1.25.10.10">
    <property type="entry name" value="Leucine-rich Repeat Variant"/>
    <property type="match status" value="1"/>
</dbReference>
<gene>
    <name evidence="8" type="ORF">UA08_00909</name>
</gene>
<evidence type="ECO:0000256" key="5">
    <source>
        <dbReference type="SAM" id="MobiDB-lite"/>
    </source>
</evidence>
<dbReference type="Pfam" id="PF04871">
    <property type="entry name" value="Uso1_p115_C"/>
    <property type="match status" value="1"/>
</dbReference>
<dbReference type="InterPro" id="IPR016024">
    <property type="entry name" value="ARM-type_fold"/>
</dbReference>
<evidence type="ECO:0000256" key="4">
    <source>
        <dbReference type="SAM" id="Coils"/>
    </source>
</evidence>
<protein>
    <recommendedName>
        <fullName evidence="10">Intracellular protein transport protein</fullName>
    </recommendedName>
</protein>
<dbReference type="AlphaFoldDB" id="A0A225B1Z9"/>
<evidence type="ECO:0000256" key="2">
    <source>
        <dbReference type="ARBA" id="ARBA00023034"/>
    </source>
</evidence>
<feature type="compositionally biased region" description="Acidic residues" evidence="5">
    <location>
        <begin position="966"/>
        <end position="986"/>
    </location>
</feature>
<name>A0A225B1Z9_TALAT</name>
<dbReference type="PANTHER" id="PTHR10013:SF0">
    <property type="entry name" value="GENERAL VESICULAR TRANSPORT FACTOR P115"/>
    <property type="match status" value="1"/>
</dbReference>
<feature type="domain" description="Vesicle tethering protein Uso1/P115-like head" evidence="6">
    <location>
        <begin position="340"/>
        <end position="654"/>
    </location>
</feature>
<feature type="domain" description="Uso1/p115-like vesicle tethering protein C-terminal" evidence="7">
    <location>
        <begin position="871"/>
        <end position="983"/>
    </location>
</feature>
<feature type="coiled-coil region" evidence="4">
    <location>
        <begin position="678"/>
        <end position="719"/>
    </location>
</feature>
<accession>A0A225B1Z9</accession>
<dbReference type="InterPro" id="IPR006955">
    <property type="entry name" value="Uso1_p115_C"/>
</dbReference>
<dbReference type="InterPro" id="IPR006953">
    <property type="entry name" value="Vesicle_Uso1_P115_head"/>
</dbReference>
<keyword evidence="9" id="KW-1185">Reference proteome</keyword>
<feature type="region of interest" description="Disordered" evidence="5">
    <location>
        <begin position="911"/>
        <end position="937"/>
    </location>
</feature>
<keyword evidence="3 4" id="KW-0175">Coiled coil</keyword>
<feature type="coiled-coil region" evidence="4">
    <location>
        <begin position="753"/>
        <end position="810"/>
    </location>
</feature>
<dbReference type="EMBL" id="LFMY01000001">
    <property type="protein sequence ID" value="OKL63728.1"/>
    <property type="molecule type" value="Genomic_DNA"/>
</dbReference>
<reference evidence="8 9" key="1">
    <citation type="submission" date="2015-06" db="EMBL/GenBank/DDBJ databases">
        <title>Talaromyces atroroseus IBT 11181 draft genome.</title>
        <authorList>
            <person name="Rasmussen K.B."/>
            <person name="Rasmussen S."/>
            <person name="Petersen B."/>
            <person name="Sicheritz-Ponten T."/>
            <person name="Mortensen U.H."/>
            <person name="Thrane U."/>
        </authorList>
    </citation>
    <scope>NUCLEOTIDE SEQUENCE [LARGE SCALE GENOMIC DNA]</scope>
    <source>
        <strain evidence="8 9">IBT 11181</strain>
    </source>
</reference>
<dbReference type="Proteomes" id="UP000214365">
    <property type="component" value="Unassembled WGS sequence"/>
</dbReference>
<evidence type="ECO:0008006" key="10">
    <source>
        <dbReference type="Google" id="ProtNLM"/>
    </source>
</evidence>
<dbReference type="Pfam" id="PF04869">
    <property type="entry name" value="Uso1_p115_head"/>
    <property type="match status" value="1"/>
</dbReference>
<dbReference type="GO" id="GO:0006888">
    <property type="term" value="P:endoplasmic reticulum to Golgi vesicle-mediated transport"/>
    <property type="evidence" value="ECO:0007669"/>
    <property type="project" value="TreeGrafter"/>
</dbReference>
<dbReference type="GO" id="GO:0048211">
    <property type="term" value="P:Golgi vesicle docking"/>
    <property type="evidence" value="ECO:0007669"/>
    <property type="project" value="TreeGrafter"/>
</dbReference>
<comment type="caution">
    <text evidence="8">The sequence shown here is derived from an EMBL/GenBank/DDBJ whole genome shotgun (WGS) entry which is preliminary data.</text>
</comment>
<evidence type="ECO:0000313" key="8">
    <source>
        <dbReference type="EMBL" id="OKL63728.1"/>
    </source>
</evidence>
<dbReference type="STRING" id="1441469.A0A225B1Z9"/>
<dbReference type="SUPFAM" id="SSF48371">
    <property type="entry name" value="ARM repeat"/>
    <property type="match status" value="1"/>
</dbReference>
<evidence type="ECO:0000259" key="6">
    <source>
        <dbReference type="Pfam" id="PF04869"/>
    </source>
</evidence>
<evidence type="ECO:0000259" key="7">
    <source>
        <dbReference type="Pfam" id="PF04871"/>
    </source>
</evidence>
<dbReference type="GeneID" id="31000664"/>
<keyword evidence="2" id="KW-0333">Golgi apparatus</keyword>
<proteinExistence type="predicted"/>
<dbReference type="GO" id="GO:0006886">
    <property type="term" value="P:intracellular protein transport"/>
    <property type="evidence" value="ECO:0007669"/>
    <property type="project" value="InterPro"/>
</dbReference>
<dbReference type="GO" id="GO:0012507">
    <property type="term" value="C:ER to Golgi transport vesicle membrane"/>
    <property type="evidence" value="ECO:0007669"/>
    <property type="project" value="TreeGrafter"/>
</dbReference>
<evidence type="ECO:0000256" key="3">
    <source>
        <dbReference type="ARBA" id="ARBA00023054"/>
    </source>
</evidence>
<dbReference type="GO" id="GO:0000139">
    <property type="term" value="C:Golgi membrane"/>
    <property type="evidence" value="ECO:0007669"/>
    <property type="project" value="InterPro"/>
</dbReference>
<feature type="compositionally biased region" description="Basic and acidic residues" evidence="5">
    <location>
        <begin position="956"/>
        <end position="965"/>
    </location>
</feature>
<comment type="subcellular location">
    <subcellularLocation>
        <location evidence="1">Golgi apparatus</location>
    </subcellularLocation>
</comment>
<evidence type="ECO:0000313" key="9">
    <source>
        <dbReference type="Proteomes" id="UP000214365"/>
    </source>
</evidence>
<dbReference type="OrthoDB" id="198977at2759"/>